<proteinExistence type="predicted"/>
<dbReference type="GO" id="GO:0008120">
    <property type="term" value="F:ceramide glucosyltransferase activity"/>
    <property type="evidence" value="ECO:0007669"/>
    <property type="project" value="TreeGrafter"/>
</dbReference>
<dbReference type="Pfam" id="PF13506">
    <property type="entry name" value="Glyco_transf_21"/>
    <property type="match status" value="1"/>
</dbReference>
<evidence type="ECO:0000256" key="9">
    <source>
        <dbReference type="SAM" id="Phobius"/>
    </source>
</evidence>
<keyword evidence="5 10" id="KW-0808">Transferase</keyword>
<organism evidence="10 11">
    <name type="scientific">Paludibaculum fermentans</name>
    <dbReference type="NCBI Taxonomy" id="1473598"/>
    <lineage>
        <taxon>Bacteria</taxon>
        <taxon>Pseudomonadati</taxon>
        <taxon>Acidobacteriota</taxon>
        <taxon>Terriglobia</taxon>
        <taxon>Bryobacterales</taxon>
        <taxon>Bryobacteraceae</taxon>
        <taxon>Paludibaculum</taxon>
    </lineage>
</organism>
<keyword evidence="6 9" id="KW-0812">Transmembrane</keyword>
<keyword evidence="8 9" id="KW-0472">Membrane</keyword>
<reference evidence="10 11" key="1">
    <citation type="submission" date="2020-10" db="EMBL/GenBank/DDBJ databases">
        <title>Complete genome sequence of Paludibaculum fermentans P105T, a facultatively anaerobic acidobacterium capable of dissimilatory Fe(III) reduction.</title>
        <authorList>
            <person name="Dedysh S.N."/>
            <person name="Beletsky A.V."/>
            <person name="Kulichevskaya I.S."/>
            <person name="Mardanov A.V."/>
            <person name="Ravin N.V."/>
        </authorList>
    </citation>
    <scope>NUCLEOTIDE SEQUENCE [LARGE SCALE GENOMIC DNA]</scope>
    <source>
        <strain evidence="10 11">P105</strain>
    </source>
</reference>
<dbReference type="InterPro" id="IPR017835">
    <property type="entry name" value="Hopen-assoc_HpnI"/>
</dbReference>
<sequence length="388" mass="43374">MMSWIPTILLGCLLAGSWVFCVLTVIAAVRYRRVRPPALLSCEPISILKPLHGLDEGLEENLRTFFSQDYPDYEILFAAREASDPALALVERLRLDYPDIPVRVFVTGEPPYPNAKVFSLQLMMAEAAHDLLVMSDSDIRVSPLMLRTLAAEFQDPNLGVATCPYRAVPGGSLWSVLEAIGMNTEFWGGAITARMVEGGVKFAVGPTIAARRSVIQAVGGWERLSQYLAEDFVLGQFAAAAGYGVILSSFVIEHRIGTQELRANFAHRLRWNRSTRRSRPAGYVGQVFTNPLPIALLLLLLYPESWPAAVLTCLLRAAAAFIVSEGVLRDPLCRTWWPLIFWQDLLSSVFWVAGFFGNTILWRNRRYRLLPDGRFELIGYPATDPSRR</sequence>
<evidence type="ECO:0000256" key="4">
    <source>
        <dbReference type="ARBA" id="ARBA00022676"/>
    </source>
</evidence>
<dbReference type="GO" id="GO:0016020">
    <property type="term" value="C:membrane"/>
    <property type="evidence" value="ECO:0007669"/>
    <property type="project" value="UniProtKB-SubCell"/>
</dbReference>
<accession>A0A7S7NJY9</accession>
<dbReference type="NCBIfam" id="TIGR03472">
    <property type="entry name" value="HpnI"/>
    <property type="match status" value="1"/>
</dbReference>
<evidence type="ECO:0000256" key="5">
    <source>
        <dbReference type="ARBA" id="ARBA00022679"/>
    </source>
</evidence>
<dbReference type="GO" id="GO:0006679">
    <property type="term" value="P:glucosylceramide biosynthetic process"/>
    <property type="evidence" value="ECO:0007669"/>
    <property type="project" value="TreeGrafter"/>
</dbReference>
<name>A0A7S7NJY9_PALFE</name>
<dbReference type="EMBL" id="CP063849">
    <property type="protein sequence ID" value="QOY85018.1"/>
    <property type="molecule type" value="Genomic_DNA"/>
</dbReference>
<comment type="pathway">
    <text evidence="3">Sphingolipid metabolism.</text>
</comment>
<evidence type="ECO:0000256" key="6">
    <source>
        <dbReference type="ARBA" id="ARBA00022692"/>
    </source>
</evidence>
<protein>
    <submittedName>
        <fullName evidence="10">Bacteriohopanetetrol glucosamine biosynthesis glycosyltransferase HpnI</fullName>
    </submittedName>
</protein>
<dbReference type="KEGG" id="pfer:IRI77_19410"/>
<dbReference type="SUPFAM" id="SSF53448">
    <property type="entry name" value="Nucleotide-diphospho-sugar transferases"/>
    <property type="match status" value="1"/>
</dbReference>
<dbReference type="CDD" id="cd02520">
    <property type="entry name" value="Glucosylceramide_synthase"/>
    <property type="match status" value="1"/>
</dbReference>
<evidence type="ECO:0000313" key="11">
    <source>
        <dbReference type="Proteomes" id="UP000593892"/>
    </source>
</evidence>
<evidence type="ECO:0000256" key="2">
    <source>
        <dbReference type="ARBA" id="ARBA00004760"/>
    </source>
</evidence>
<dbReference type="InterPro" id="IPR029044">
    <property type="entry name" value="Nucleotide-diphossugar_trans"/>
</dbReference>
<comment type="pathway">
    <text evidence="2">Lipid metabolism; sphingolipid metabolism.</text>
</comment>
<dbReference type="Gene3D" id="3.90.550.10">
    <property type="entry name" value="Spore Coat Polysaccharide Biosynthesis Protein SpsA, Chain A"/>
    <property type="match status" value="1"/>
</dbReference>
<keyword evidence="7 9" id="KW-1133">Transmembrane helix</keyword>
<dbReference type="PANTHER" id="PTHR12726">
    <property type="entry name" value="CERAMIDE GLUCOSYLTRANSFERASE"/>
    <property type="match status" value="1"/>
</dbReference>
<evidence type="ECO:0000256" key="8">
    <source>
        <dbReference type="ARBA" id="ARBA00023136"/>
    </source>
</evidence>
<feature type="transmembrane region" description="Helical" evidence="9">
    <location>
        <begin position="280"/>
        <end position="302"/>
    </location>
</feature>
<evidence type="ECO:0000256" key="7">
    <source>
        <dbReference type="ARBA" id="ARBA00022989"/>
    </source>
</evidence>
<comment type="subcellular location">
    <subcellularLocation>
        <location evidence="1">Membrane</location>
        <topology evidence="1">Multi-pass membrane protein</topology>
    </subcellularLocation>
</comment>
<feature type="transmembrane region" description="Helical" evidence="9">
    <location>
        <begin position="340"/>
        <end position="362"/>
    </location>
</feature>
<evidence type="ECO:0000256" key="1">
    <source>
        <dbReference type="ARBA" id="ARBA00004141"/>
    </source>
</evidence>
<evidence type="ECO:0000256" key="3">
    <source>
        <dbReference type="ARBA" id="ARBA00004991"/>
    </source>
</evidence>
<dbReference type="InterPro" id="IPR025993">
    <property type="entry name" value="Ceramide_glucosylTrfase"/>
</dbReference>
<dbReference type="AlphaFoldDB" id="A0A7S7NJY9"/>
<dbReference type="PANTHER" id="PTHR12726:SF0">
    <property type="entry name" value="CERAMIDE GLUCOSYLTRANSFERASE"/>
    <property type="match status" value="1"/>
</dbReference>
<keyword evidence="11" id="KW-1185">Reference proteome</keyword>
<evidence type="ECO:0000313" key="10">
    <source>
        <dbReference type="EMBL" id="QOY85018.1"/>
    </source>
</evidence>
<keyword evidence="4" id="KW-0328">Glycosyltransferase</keyword>
<gene>
    <name evidence="10" type="primary">hpnI</name>
    <name evidence="10" type="ORF">IRI77_19410</name>
</gene>
<dbReference type="Proteomes" id="UP000593892">
    <property type="component" value="Chromosome"/>
</dbReference>